<evidence type="ECO:0000256" key="2">
    <source>
        <dbReference type="ARBA" id="ARBA00022679"/>
    </source>
</evidence>
<keyword evidence="3" id="KW-0547">Nucleotide-binding</keyword>
<dbReference type="EMBL" id="JASCZI010030484">
    <property type="protein sequence ID" value="MED6123016.1"/>
    <property type="molecule type" value="Genomic_DNA"/>
</dbReference>
<dbReference type="Gene3D" id="3.30.200.20">
    <property type="entry name" value="Phosphorylase Kinase, domain 1"/>
    <property type="match status" value="1"/>
</dbReference>
<keyword evidence="9" id="KW-1185">Reference proteome</keyword>
<keyword evidence="4" id="KW-0418">Kinase</keyword>
<dbReference type="Gene3D" id="1.10.510.10">
    <property type="entry name" value="Transferase(Phosphotransferase) domain 1"/>
    <property type="match status" value="1"/>
</dbReference>
<evidence type="ECO:0000256" key="3">
    <source>
        <dbReference type="ARBA" id="ARBA00022741"/>
    </source>
</evidence>
<feature type="domain" description="Protein kinase" evidence="7">
    <location>
        <begin position="1"/>
        <end position="109"/>
    </location>
</feature>
<organism evidence="8 9">
    <name type="scientific">Stylosanthes scabra</name>
    <dbReference type="NCBI Taxonomy" id="79078"/>
    <lineage>
        <taxon>Eukaryota</taxon>
        <taxon>Viridiplantae</taxon>
        <taxon>Streptophyta</taxon>
        <taxon>Embryophyta</taxon>
        <taxon>Tracheophyta</taxon>
        <taxon>Spermatophyta</taxon>
        <taxon>Magnoliopsida</taxon>
        <taxon>eudicotyledons</taxon>
        <taxon>Gunneridae</taxon>
        <taxon>Pentapetalae</taxon>
        <taxon>rosids</taxon>
        <taxon>fabids</taxon>
        <taxon>Fabales</taxon>
        <taxon>Fabaceae</taxon>
        <taxon>Papilionoideae</taxon>
        <taxon>50 kb inversion clade</taxon>
        <taxon>dalbergioids sensu lato</taxon>
        <taxon>Dalbergieae</taxon>
        <taxon>Pterocarpus clade</taxon>
        <taxon>Stylosanthes</taxon>
    </lineage>
</organism>
<protein>
    <recommendedName>
        <fullName evidence="7">Protein kinase domain-containing protein</fullName>
    </recommendedName>
</protein>
<evidence type="ECO:0000313" key="9">
    <source>
        <dbReference type="Proteomes" id="UP001341840"/>
    </source>
</evidence>
<dbReference type="InterPro" id="IPR001245">
    <property type="entry name" value="Ser-Thr/Tyr_kinase_cat_dom"/>
</dbReference>
<keyword evidence="5" id="KW-0067">ATP-binding</keyword>
<dbReference type="PANTHER" id="PTHR27002">
    <property type="entry name" value="RECEPTOR-LIKE SERINE/THREONINE-PROTEIN KINASE SD1-8"/>
    <property type="match status" value="1"/>
</dbReference>
<dbReference type="InterPro" id="IPR000719">
    <property type="entry name" value="Prot_kinase_dom"/>
</dbReference>
<dbReference type="SUPFAM" id="SSF56112">
    <property type="entry name" value="Protein kinase-like (PK-like)"/>
    <property type="match status" value="2"/>
</dbReference>
<evidence type="ECO:0000256" key="1">
    <source>
        <dbReference type="ARBA" id="ARBA00022527"/>
    </source>
</evidence>
<feature type="domain" description="Protein kinase" evidence="7">
    <location>
        <begin position="182"/>
        <end position="263"/>
    </location>
</feature>
<keyword evidence="6" id="KW-1133">Transmembrane helix</keyword>
<keyword evidence="2" id="KW-0808">Transferase</keyword>
<dbReference type="InterPro" id="IPR011009">
    <property type="entry name" value="Kinase-like_dom_sf"/>
</dbReference>
<evidence type="ECO:0000259" key="7">
    <source>
        <dbReference type="PROSITE" id="PS50011"/>
    </source>
</evidence>
<dbReference type="Pfam" id="PF07714">
    <property type="entry name" value="PK_Tyr_Ser-Thr"/>
    <property type="match status" value="2"/>
</dbReference>
<keyword evidence="6" id="KW-0472">Membrane</keyword>
<comment type="caution">
    <text evidence="8">The sequence shown here is derived from an EMBL/GenBank/DDBJ whole genome shotgun (WGS) entry which is preliminary data.</text>
</comment>
<dbReference type="PANTHER" id="PTHR27002:SF1069">
    <property type="entry name" value="NON-SPECIFIC SERINE_THREONINE PROTEIN KINASE"/>
    <property type="match status" value="1"/>
</dbReference>
<proteinExistence type="predicted"/>
<accession>A0ABU6RGS8</accession>
<dbReference type="Proteomes" id="UP001341840">
    <property type="component" value="Unassembled WGS sequence"/>
</dbReference>
<feature type="transmembrane region" description="Helical" evidence="6">
    <location>
        <begin position="127"/>
        <end position="148"/>
    </location>
</feature>
<evidence type="ECO:0000256" key="6">
    <source>
        <dbReference type="SAM" id="Phobius"/>
    </source>
</evidence>
<name>A0ABU6RGS8_9FABA</name>
<reference evidence="8 9" key="1">
    <citation type="journal article" date="2023" name="Plants (Basel)">
        <title>Bridging the Gap: Combining Genomics and Transcriptomics Approaches to Understand Stylosanthes scabra, an Orphan Legume from the Brazilian Caatinga.</title>
        <authorList>
            <person name="Ferreira-Neto J.R.C."/>
            <person name="da Silva M.D."/>
            <person name="Binneck E."/>
            <person name="de Melo N.F."/>
            <person name="da Silva R.H."/>
            <person name="de Melo A.L.T.M."/>
            <person name="Pandolfi V."/>
            <person name="Bustamante F.O."/>
            <person name="Brasileiro-Vidal A.C."/>
            <person name="Benko-Iseppon A.M."/>
        </authorList>
    </citation>
    <scope>NUCLEOTIDE SEQUENCE [LARGE SCALE GENOMIC DNA]</scope>
    <source>
        <tissue evidence="8">Leaves</tissue>
    </source>
</reference>
<gene>
    <name evidence="8" type="ORF">PIB30_045358</name>
</gene>
<keyword evidence="6" id="KW-0812">Transmembrane</keyword>
<evidence type="ECO:0000256" key="5">
    <source>
        <dbReference type="ARBA" id="ARBA00022840"/>
    </source>
</evidence>
<evidence type="ECO:0000313" key="8">
    <source>
        <dbReference type="EMBL" id="MED6123016.1"/>
    </source>
</evidence>
<evidence type="ECO:0000256" key="4">
    <source>
        <dbReference type="ARBA" id="ARBA00022777"/>
    </source>
</evidence>
<sequence>MPPEYAVHGQYSMKSDVFSYGVIVLELISGKKNREFSDPENYLNLLGHAWRLWTDEKPLELLDEVLKEGCTAPEVERCIQVGLLCVQQRPEDRPDMSSVVLMLKGEKLLPKPKVPDNSHGNTNKKKIGIAVGVSIFGLATSIAIITIIRNPARILYRHKQRQEDINLPKFDFSVLAKATEKFSRNNKLGEGGFGPVYKGMMIGGQEIAVKRLSKKSGQGSEEFKNEMMLIAKLQHRNLVKLLGYCIQGEEKIIYEYMPNKSLD</sequence>
<dbReference type="PROSITE" id="PS50011">
    <property type="entry name" value="PROTEIN_KINASE_DOM"/>
    <property type="match status" value="2"/>
</dbReference>
<keyword evidence="1" id="KW-0723">Serine/threonine-protein kinase</keyword>